<dbReference type="PANTHER" id="PTHR24027">
    <property type="entry name" value="CADHERIN-23"/>
    <property type="match status" value="1"/>
</dbReference>
<dbReference type="AlphaFoldDB" id="A0A9D4PC17"/>
<dbReference type="PRINTS" id="PR00205">
    <property type="entry name" value="CADHERIN"/>
</dbReference>
<dbReference type="PROSITE" id="PS00232">
    <property type="entry name" value="CADHERIN_1"/>
    <property type="match status" value="1"/>
</dbReference>
<protein>
    <recommendedName>
        <fullName evidence="6">Cadherin domain-containing protein</fullName>
    </recommendedName>
</protein>
<reference evidence="7" key="1">
    <citation type="journal article" date="2020" name="Cell">
        <title>Large-Scale Comparative Analyses of Tick Genomes Elucidate Their Genetic Diversity and Vector Capacities.</title>
        <authorList>
            <consortium name="Tick Genome and Microbiome Consortium (TIGMIC)"/>
            <person name="Jia N."/>
            <person name="Wang J."/>
            <person name="Shi W."/>
            <person name="Du L."/>
            <person name="Sun Y."/>
            <person name="Zhan W."/>
            <person name="Jiang J.F."/>
            <person name="Wang Q."/>
            <person name="Zhang B."/>
            <person name="Ji P."/>
            <person name="Bell-Sakyi L."/>
            <person name="Cui X.M."/>
            <person name="Yuan T.T."/>
            <person name="Jiang B.G."/>
            <person name="Yang W.F."/>
            <person name="Lam T.T."/>
            <person name="Chang Q.C."/>
            <person name="Ding S.J."/>
            <person name="Wang X.J."/>
            <person name="Zhu J.G."/>
            <person name="Ruan X.D."/>
            <person name="Zhao L."/>
            <person name="Wei J.T."/>
            <person name="Ye R.Z."/>
            <person name="Que T.C."/>
            <person name="Du C.H."/>
            <person name="Zhou Y.H."/>
            <person name="Cheng J.X."/>
            <person name="Dai P.F."/>
            <person name="Guo W.B."/>
            <person name="Han X.H."/>
            <person name="Huang E.J."/>
            <person name="Li L.F."/>
            <person name="Wei W."/>
            <person name="Gao Y.C."/>
            <person name="Liu J.Z."/>
            <person name="Shao H.Z."/>
            <person name="Wang X."/>
            <person name="Wang C.C."/>
            <person name="Yang T.C."/>
            <person name="Huo Q.B."/>
            <person name="Li W."/>
            <person name="Chen H.Y."/>
            <person name="Chen S.E."/>
            <person name="Zhou L.G."/>
            <person name="Ni X.B."/>
            <person name="Tian J.H."/>
            <person name="Sheng Y."/>
            <person name="Liu T."/>
            <person name="Pan Y.S."/>
            <person name="Xia L.Y."/>
            <person name="Li J."/>
            <person name="Zhao F."/>
            <person name="Cao W.C."/>
        </authorList>
    </citation>
    <scope>NUCLEOTIDE SEQUENCE</scope>
    <source>
        <strain evidence="7">Rsan-2018</strain>
    </source>
</reference>
<proteinExistence type="predicted"/>
<comment type="subcellular location">
    <subcellularLocation>
        <location evidence="1">Membrane</location>
    </subcellularLocation>
</comment>
<dbReference type="PROSITE" id="PS50268">
    <property type="entry name" value="CADHERIN_2"/>
    <property type="match status" value="2"/>
</dbReference>
<keyword evidence="4" id="KW-0472">Membrane</keyword>
<dbReference type="GO" id="GO:0005509">
    <property type="term" value="F:calcium ion binding"/>
    <property type="evidence" value="ECO:0007669"/>
    <property type="project" value="UniProtKB-UniRule"/>
</dbReference>
<evidence type="ECO:0000256" key="4">
    <source>
        <dbReference type="ARBA" id="ARBA00023136"/>
    </source>
</evidence>
<evidence type="ECO:0000313" key="7">
    <source>
        <dbReference type="EMBL" id="KAH7932447.1"/>
    </source>
</evidence>
<comment type="caution">
    <text evidence="7">The sequence shown here is derived from an EMBL/GenBank/DDBJ whole genome shotgun (WGS) entry which is preliminary data.</text>
</comment>
<dbReference type="InterPro" id="IPR015919">
    <property type="entry name" value="Cadherin-like_sf"/>
</dbReference>
<dbReference type="Proteomes" id="UP000821837">
    <property type="component" value="Unassembled WGS sequence"/>
</dbReference>
<evidence type="ECO:0000256" key="2">
    <source>
        <dbReference type="ARBA" id="ARBA00022737"/>
    </source>
</evidence>
<dbReference type="Pfam" id="PF00028">
    <property type="entry name" value="Cadherin"/>
    <property type="match status" value="2"/>
</dbReference>
<accession>A0A9D4PC17</accession>
<dbReference type="InterPro" id="IPR039808">
    <property type="entry name" value="Cadherin"/>
</dbReference>
<dbReference type="VEuPathDB" id="VectorBase:RSAN_040312"/>
<dbReference type="GO" id="GO:0016342">
    <property type="term" value="C:catenin complex"/>
    <property type="evidence" value="ECO:0007669"/>
    <property type="project" value="TreeGrafter"/>
</dbReference>
<sequence length="163" mass="17605">MRTSGLVRLEQPLDREQCARFNLTVQAQDHGQPPLASRMHLSITVQDINDSPPEFTQQVYAAAVSEVAPVGSPISAAVKATAVMWVSMLRSRVLRVARPLDYEETPSYQLAVEARDGGEPPLSARAWLNVSVLDANDNAPVFGGPYSATVTEDASPGAKQFLT</sequence>
<dbReference type="Gene3D" id="2.60.40.60">
    <property type="entry name" value="Cadherins"/>
    <property type="match status" value="3"/>
</dbReference>
<feature type="domain" description="Cadherin" evidence="6">
    <location>
        <begin position="3"/>
        <end position="55"/>
    </location>
</feature>
<gene>
    <name evidence="7" type="ORF">HPB52_024542</name>
</gene>
<dbReference type="InterPro" id="IPR002126">
    <property type="entry name" value="Cadherin-like_dom"/>
</dbReference>
<evidence type="ECO:0000313" key="8">
    <source>
        <dbReference type="Proteomes" id="UP000821837"/>
    </source>
</evidence>
<dbReference type="CDD" id="cd11304">
    <property type="entry name" value="Cadherin_repeat"/>
    <property type="match status" value="2"/>
</dbReference>
<keyword evidence="3 5" id="KW-0106">Calcium</keyword>
<organism evidence="7 8">
    <name type="scientific">Rhipicephalus sanguineus</name>
    <name type="common">Brown dog tick</name>
    <name type="synonym">Ixodes sanguineus</name>
    <dbReference type="NCBI Taxonomy" id="34632"/>
    <lineage>
        <taxon>Eukaryota</taxon>
        <taxon>Metazoa</taxon>
        <taxon>Ecdysozoa</taxon>
        <taxon>Arthropoda</taxon>
        <taxon>Chelicerata</taxon>
        <taxon>Arachnida</taxon>
        <taxon>Acari</taxon>
        <taxon>Parasitiformes</taxon>
        <taxon>Ixodida</taxon>
        <taxon>Ixodoidea</taxon>
        <taxon>Ixodidae</taxon>
        <taxon>Rhipicephalinae</taxon>
        <taxon>Rhipicephalus</taxon>
        <taxon>Rhipicephalus</taxon>
    </lineage>
</organism>
<dbReference type="GO" id="GO:0007156">
    <property type="term" value="P:homophilic cell adhesion via plasma membrane adhesion molecules"/>
    <property type="evidence" value="ECO:0007669"/>
    <property type="project" value="InterPro"/>
</dbReference>
<reference evidence="7" key="2">
    <citation type="submission" date="2021-09" db="EMBL/GenBank/DDBJ databases">
        <authorList>
            <person name="Jia N."/>
            <person name="Wang J."/>
            <person name="Shi W."/>
            <person name="Du L."/>
            <person name="Sun Y."/>
            <person name="Zhan W."/>
            <person name="Jiang J."/>
            <person name="Wang Q."/>
            <person name="Zhang B."/>
            <person name="Ji P."/>
            <person name="Sakyi L.B."/>
            <person name="Cui X."/>
            <person name="Yuan T."/>
            <person name="Jiang B."/>
            <person name="Yang W."/>
            <person name="Lam T.T.-Y."/>
            <person name="Chang Q."/>
            <person name="Ding S."/>
            <person name="Wang X."/>
            <person name="Zhu J."/>
            <person name="Ruan X."/>
            <person name="Zhao L."/>
            <person name="Wei J."/>
            <person name="Que T."/>
            <person name="Du C."/>
            <person name="Cheng J."/>
            <person name="Dai P."/>
            <person name="Han X."/>
            <person name="Huang E."/>
            <person name="Gao Y."/>
            <person name="Liu J."/>
            <person name="Shao H."/>
            <person name="Ye R."/>
            <person name="Li L."/>
            <person name="Wei W."/>
            <person name="Wang X."/>
            <person name="Wang C."/>
            <person name="Huo Q."/>
            <person name="Li W."/>
            <person name="Guo W."/>
            <person name="Chen H."/>
            <person name="Chen S."/>
            <person name="Zhou L."/>
            <person name="Zhou L."/>
            <person name="Ni X."/>
            <person name="Tian J."/>
            <person name="Zhou Y."/>
            <person name="Sheng Y."/>
            <person name="Liu T."/>
            <person name="Pan Y."/>
            <person name="Xia L."/>
            <person name="Li J."/>
            <person name="Zhao F."/>
            <person name="Cao W."/>
        </authorList>
    </citation>
    <scope>NUCLEOTIDE SEQUENCE</scope>
    <source>
        <strain evidence="7">Rsan-2018</strain>
        <tissue evidence="7">Larvae</tissue>
    </source>
</reference>
<evidence type="ECO:0000256" key="5">
    <source>
        <dbReference type="PROSITE-ProRule" id="PRU00043"/>
    </source>
</evidence>
<feature type="domain" description="Cadherin" evidence="6">
    <location>
        <begin position="93"/>
        <end position="142"/>
    </location>
</feature>
<dbReference type="PANTHER" id="PTHR24027:SF438">
    <property type="entry name" value="CADHERIN 23"/>
    <property type="match status" value="1"/>
</dbReference>
<evidence type="ECO:0000259" key="6">
    <source>
        <dbReference type="PROSITE" id="PS50268"/>
    </source>
</evidence>
<dbReference type="GO" id="GO:0016477">
    <property type="term" value="P:cell migration"/>
    <property type="evidence" value="ECO:0007669"/>
    <property type="project" value="TreeGrafter"/>
</dbReference>
<dbReference type="SUPFAM" id="SSF49313">
    <property type="entry name" value="Cadherin-like"/>
    <property type="match status" value="2"/>
</dbReference>
<evidence type="ECO:0000256" key="1">
    <source>
        <dbReference type="ARBA" id="ARBA00004370"/>
    </source>
</evidence>
<evidence type="ECO:0000256" key="3">
    <source>
        <dbReference type="ARBA" id="ARBA00022837"/>
    </source>
</evidence>
<keyword evidence="8" id="KW-1185">Reference proteome</keyword>
<dbReference type="GO" id="GO:0008013">
    <property type="term" value="F:beta-catenin binding"/>
    <property type="evidence" value="ECO:0007669"/>
    <property type="project" value="TreeGrafter"/>
</dbReference>
<dbReference type="SMART" id="SM00112">
    <property type="entry name" value="CA"/>
    <property type="match status" value="2"/>
</dbReference>
<dbReference type="GO" id="GO:0045296">
    <property type="term" value="F:cadherin binding"/>
    <property type="evidence" value="ECO:0007669"/>
    <property type="project" value="TreeGrafter"/>
</dbReference>
<dbReference type="EMBL" id="JABSTV010001460">
    <property type="protein sequence ID" value="KAH7932447.1"/>
    <property type="molecule type" value="Genomic_DNA"/>
</dbReference>
<keyword evidence="2" id="KW-0677">Repeat</keyword>
<name>A0A9D4PC17_RHISA</name>
<dbReference type="InterPro" id="IPR020894">
    <property type="entry name" value="Cadherin_CS"/>
</dbReference>